<dbReference type="STRING" id="578459.A0A0P9EW76"/>
<proteinExistence type="predicted"/>
<name>A0A0P9EW76_RHOGW</name>
<dbReference type="PANTHER" id="PTHR45705:SF1">
    <property type="entry name" value="FI20236P1"/>
    <property type="match status" value="1"/>
</dbReference>
<dbReference type="PROSITE" id="PS50115">
    <property type="entry name" value="ARFGAP"/>
    <property type="match status" value="1"/>
</dbReference>
<dbReference type="GeneID" id="28978275"/>
<dbReference type="InterPro" id="IPR037278">
    <property type="entry name" value="ARFGAP/RecO"/>
</dbReference>
<dbReference type="OrthoDB" id="10266696at2759"/>
<dbReference type="PRINTS" id="PR00405">
    <property type="entry name" value="REVINTRACTNG"/>
</dbReference>
<dbReference type="Gene3D" id="1.10.220.150">
    <property type="entry name" value="Arf GTPase activating protein"/>
    <property type="match status" value="1"/>
</dbReference>
<evidence type="ECO:0000256" key="1">
    <source>
        <dbReference type="ARBA" id="ARBA00022468"/>
    </source>
</evidence>
<dbReference type="InterPro" id="IPR051718">
    <property type="entry name" value="ARF_GTPase-activating"/>
</dbReference>
<keyword evidence="4" id="KW-0862">Zinc</keyword>
<dbReference type="GO" id="GO:0005096">
    <property type="term" value="F:GTPase activator activity"/>
    <property type="evidence" value="ECO:0007669"/>
    <property type="project" value="UniProtKB-KW"/>
</dbReference>
<dbReference type="EMBL" id="KQ474082">
    <property type="protein sequence ID" value="KPV73490.1"/>
    <property type="molecule type" value="Genomic_DNA"/>
</dbReference>
<dbReference type="GO" id="GO:0005737">
    <property type="term" value="C:cytoplasm"/>
    <property type="evidence" value="ECO:0007669"/>
    <property type="project" value="TreeGrafter"/>
</dbReference>
<dbReference type="SMART" id="SM00105">
    <property type="entry name" value="ArfGap"/>
    <property type="match status" value="1"/>
</dbReference>
<dbReference type="FunFam" id="1.10.220.150:FF:000009">
    <property type="entry name" value="stromal membrane-associated protein 1 isoform X1"/>
    <property type="match status" value="1"/>
</dbReference>
<organism evidence="7 8">
    <name type="scientific">Rhodotorula graminis (strain WP1)</name>
    <dbReference type="NCBI Taxonomy" id="578459"/>
    <lineage>
        <taxon>Eukaryota</taxon>
        <taxon>Fungi</taxon>
        <taxon>Dikarya</taxon>
        <taxon>Basidiomycota</taxon>
        <taxon>Pucciniomycotina</taxon>
        <taxon>Microbotryomycetes</taxon>
        <taxon>Sporidiobolales</taxon>
        <taxon>Sporidiobolaceae</taxon>
        <taxon>Rhodotorula</taxon>
    </lineage>
</organism>
<evidence type="ECO:0000256" key="2">
    <source>
        <dbReference type="ARBA" id="ARBA00022723"/>
    </source>
</evidence>
<dbReference type="CDD" id="cd08204">
    <property type="entry name" value="ArfGap"/>
    <property type="match status" value="1"/>
</dbReference>
<evidence type="ECO:0000256" key="3">
    <source>
        <dbReference type="ARBA" id="ARBA00022771"/>
    </source>
</evidence>
<reference evidence="7 8" key="1">
    <citation type="journal article" date="2015" name="Front. Microbiol.">
        <title>Genome sequence of the plant growth promoting endophytic yeast Rhodotorula graminis WP1.</title>
        <authorList>
            <person name="Firrincieli A."/>
            <person name="Otillar R."/>
            <person name="Salamov A."/>
            <person name="Schmutz J."/>
            <person name="Khan Z."/>
            <person name="Redman R.S."/>
            <person name="Fleck N.D."/>
            <person name="Lindquist E."/>
            <person name="Grigoriev I.V."/>
            <person name="Doty S.L."/>
        </authorList>
    </citation>
    <scope>NUCLEOTIDE SEQUENCE [LARGE SCALE GENOMIC DNA]</scope>
    <source>
        <strain evidence="7 8">WP1</strain>
    </source>
</reference>
<dbReference type="AlphaFoldDB" id="A0A0P9EW76"/>
<feature type="domain" description="Arf-GAP" evidence="6">
    <location>
        <begin position="8"/>
        <end position="85"/>
    </location>
</feature>
<dbReference type="Proteomes" id="UP000053890">
    <property type="component" value="Unassembled WGS sequence"/>
</dbReference>
<keyword evidence="1" id="KW-0343">GTPase activation</keyword>
<evidence type="ECO:0000256" key="4">
    <source>
        <dbReference type="ARBA" id="ARBA00022833"/>
    </source>
</evidence>
<dbReference type="OMA" id="TWASINC"/>
<dbReference type="GO" id="GO:0008270">
    <property type="term" value="F:zinc ion binding"/>
    <property type="evidence" value="ECO:0007669"/>
    <property type="project" value="UniProtKB-KW"/>
</dbReference>
<keyword evidence="8" id="KW-1185">Reference proteome</keyword>
<dbReference type="InterPro" id="IPR001164">
    <property type="entry name" value="ArfGAP_dom"/>
</dbReference>
<keyword evidence="3 5" id="KW-0863">Zinc-finger</keyword>
<dbReference type="Pfam" id="PF01412">
    <property type="entry name" value="ArfGap"/>
    <property type="match status" value="1"/>
</dbReference>
<evidence type="ECO:0000313" key="8">
    <source>
        <dbReference type="Proteomes" id="UP000053890"/>
    </source>
</evidence>
<dbReference type="RefSeq" id="XP_018269539.1">
    <property type="nucleotide sequence ID" value="XM_018417827.1"/>
</dbReference>
<dbReference type="SUPFAM" id="SSF57863">
    <property type="entry name" value="ArfGap/RecO-like zinc finger"/>
    <property type="match status" value="1"/>
</dbReference>
<feature type="non-terminal residue" evidence="7">
    <location>
        <position position="1"/>
    </location>
</feature>
<accession>A0A0P9EW76</accession>
<protein>
    <recommendedName>
        <fullName evidence="6">Arf-GAP domain-containing protein</fullName>
    </recommendedName>
</protein>
<evidence type="ECO:0000259" key="6">
    <source>
        <dbReference type="PROSITE" id="PS50115"/>
    </source>
</evidence>
<dbReference type="PANTHER" id="PTHR45705">
    <property type="entry name" value="FI20236P1"/>
    <property type="match status" value="1"/>
</dbReference>
<sequence length="85" mass="9744">KATAERHQRQLLVLLKEPGNDKCADCKARNPRWASWDQGVFLCVQCASMHRKIGAHITKVKSVTLDTWTREQVDSMRLKGNLRVN</sequence>
<feature type="non-terminal residue" evidence="7">
    <location>
        <position position="85"/>
    </location>
</feature>
<evidence type="ECO:0000256" key="5">
    <source>
        <dbReference type="PROSITE-ProRule" id="PRU00288"/>
    </source>
</evidence>
<keyword evidence="2" id="KW-0479">Metal-binding</keyword>
<gene>
    <name evidence="7" type="ORF">RHOBADRAFT_554</name>
</gene>
<dbReference type="InterPro" id="IPR038508">
    <property type="entry name" value="ArfGAP_dom_sf"/>
</dbReference>
<evidence type="ECO:0000313" key="7">
    <source>
        <dbReference type="EMBL" id="KPV73490.1"/>
    </source>
</evidence>